<sequence>MKQKKLSLQEQIMADVDDELYSLKKKMQKKYTLSWIKARDCTNYSLRVLLLGFPEKWLKK</sequence>
<accession>A0A1G1YTJ4</accession>
<name>A0A1G1YTJ4_9BACT</name>
<comment type="caution">
    <text evidence="1">The sequence shown here is derived from an EMBL/GenBank/DDBJ whole genome shotgun (WGS) entry which is preliminary data.</text>
</comment>
<evidence type="ECO:0000313" key="1">
    <source>
        <dbReference type="EMBL" id="OGY55681.1"/>
    </source>
</evidence>
<dbReference type="AlphaFoldDB" id="A0A1G1YTJ4"/>
<gene>
    <name evidence="1" type="ORF">A2912_06235</name>
</gene>
<dbReference type="EMBL" id="MHIN01000008">
    <property type="protein sequence ID" value="OGY55681.1"/>
    <property type="molecule type" value="Genomic_DNA"/>
</dbReference>
<dbReference type="Proteomes" id="UP000178122">
    <property type="component" value="Unassembled WGS sequence"/>
</dbReference>
<evidence type="ECO:0000313" key="2">
    <source>
        <dbReference type="Proteomes" id="UP000178122"/>
    </source>
</evidence>
<reference evidence="1 2" key="1">
    <citation type="journal article" date="2016" name="Nat. Commun.">
        <title>Thousands of microbial genomes shed light on interconnected biogeochemical processes in an aquifer system.</title>
        <authorList>
            <person name="Anantharaman K."/>
            <person name="Brown C.T."/>
            <person name="Hug L.A."/>
            <person name="Sharon I."/>
            <person name="Castelle C.J."/>
            <person name="Probst A.J."/>
            <person name="Thomas B.C."/>
            <person name="Singh A."/>
            <person name="Wilkins M.J."/>
            <person name="Karaoz U."/>
            <person name="Brodie E.L."/>
            <person name="Williams K.H."/>
            <person name="Hubbard S.S."/>
            <person name="Banfield J.F."/>
        </authorList>
    </citation>
    <scope>NUCLEOTIDE SEQUENCE [LARGE SCALE GENOMIC DNA]</scope>
</reference>
<proteinExistence type="predicted"/>
<protein>
    <submittedName>
        <fullName evidence="1">Uncharacterized protein</fullName>
    </submittedName>
</protein>
<organism evidence="1 2">
    <name type="scientific">Candidatus Buchananbacteria bacterium RIFCSPLOWO2_01_FULL_40_23b</name>
    <dbReference type="NCBI Taxonomy" id="1797544"/>
    <lineage>
        <taxon>Bacteria</taxon>
        <taxon>Candidatus Buchananiibacteriota</taxon>
    </lineage>
</organism>